<keyword evidence="2" id="KW-0812">Transmembrane</keyword>
<reference evidence="3 4" key="1">
    <citation type="submission" date="2019-09" db="EMBL/GenBank/DDBJ databases">
        <title>Phylogeny of genus Pseudoclavibacter and closely related genus.</title>
        <authorList>
            <person name="Li Y."/>
        </authorList>
    </citation>
    <scope>NUCLEOTIDE SEQUENCE [LARGE SCALE GENOMIC DNA]</scope>
    <source>
        <strain evidence="3 4">THG-MD12</strain>
    </source>
</reference>
<feature type="compositionally biased region" description="Low complexity" evidence="1">
    <location>
        <begin position="129"/>
        <end position="142"/>
    </location>
</feature>
<organism evidence="3 4">
    <name type="scientific">Pseudoclavibacter terrae</name>
    <dbReference type="NCBI Taxonomy" id="1530195"/>
    <lineage>
        <taxon>Bacteria</taxon>
        <taxon>Bacillati</taxon>
        <taxon>Actinomycetota</taxon>
        <taxon>Actinomycetes</taxon>
        <taxon>Micrococcales</taxon>
        <taxon>Microbacteriaceae</taxon>
        <taxon>Pseudoclavibacter</taxon>
    </lineage>
</organism>
<dbReference type="RefSeq" id="WP_151423847.1">
    <property type="nucleotide sequence ID" value="NZ_WBJX01000003.1"/>
</dbReference>
<feature type="compositionally biased region" description="Polar residues" evidence="1">
    <location>
        <begin position="151"/>
        <end position="161"/>
    </location>
</feature>
<feature type="region of interest" description="Disordered" evidence="1">
    <location>
        <begin position="77"/>
        <end position="161"/>
    </location>
</feature>
<accession>A0A7J5B3L4</accession>
<protein>
    <submittedName>
        <fullName evidence="3">Uncharacterized protein</fullName>
    </submittedName>
</protein>
<evidence type="ECO:0000313" key="4">
    <source>
        <dbReference type="Proteomes" id="UP000490386"/>
    </source>
</evidence>
<evidence type="ECO:0000313" key="3">
    <source>
        <dbReference type="EMBL" id="KAB1637655.1"/>
    </source>
</evidence>
<feature type="transmembrane region" description="Helical" evidence="2">
    <location>
        <begin position="38"/>
        <end position="60"/>
    </location>
</feature>
<keyword evidence="2" id="KW-1133">Transmembrane helix</keyword>
<proteinExistence type="predicted"/>
<evidence type="ECO:0000256" key="1">
    <source>
        <dbReference type="SAM" id="MobiDB-lite"/>
    </source>
</evidence>
<gene>
    <name evidence="3" type="ORF">F8O03_10590</name>
</gene>
<dbReference type="AlphaFoldDB" id="A0A7J5B3L4"/>
<keyword evidence="2" id="KW-0472">Membrane</keyword>
<feature type="transmembrane region" description="Helical" evidence="2">
    <location>
        <begin position="12"/>
        <end position="32"/>
    </location>
</feature>
<dbReference type="Proteomes" id="UP000490386">
    <property type="component" value="Unassembled WGS sequence"/>
</dbReference>
<evidence type="ECO:0000256" key="2">
    <source>
        <dbReference type="SAM" id="Phobius"/>
    </source>
</evidence>
<feature type="compositionally biased region" description="Basic and acidic residues" evidence="1">
    <location>
        <begin position="84"/>
        <end position="99"/>
    </location>
</feature>
<dbReference type="EMBL" id="WBJX01000003">
    <property type="protein sequence ID" value="KAB1637655.1"/>
    <property type="molecule type" value="Genomic_DNA"/>
</dbReference>
<keyword evidence="4" id="KW-1185">Reference proteome</keyword>
<dbReference type="OrthoDB" id="5081451at2"/>
<sequence>MTQPKRRAVLKPFELLGISAVMAGFVLLILLLTTQDFVLALIFAGVAFIAAILVIAMLVLSYSPNPDAERYLDRFENAEQGVSRSDEGEESRAAKRAAAEEAVNSEPVVADPEATEPAGSAEPVAEQKPASTPGTPASTPTADAEEAPLDETTSGEAPTSK</sequence>
<name>A0A7J5B3L4_9MICO</name>
<comment type="caution">
    <text evidence="3">The sequence shown here is derived from an EMBL/GenBank/DDBJ whole genome shotgun (WGS) entry which is preliminary data.</text>
</comment>